<comment type="caution">
    <text evidence="6">The sequence shown here is derived from an EMBL/GenBank/DDBJ whole genome shotgun (WGS) entry which is preliminary data.</text>
</comment>
<dbReference type="Proteomes" id="UP000287605">
    <property type="component" value="Unassembled WGS sequence"/>
</dbReference>
<keyword evidence="4" id="KW-0804">Transcription</keyword>
<dbReference type="SUPFAM" id="SSF88946">
    <property type="entry name" value="Sigma2 domain of RNA polymerase sigma factors"/>
    <property type="match status" value="1"/>
</dbReference>
<dbReference type="GO" id="GO:0003677">
    <property type="term" value="F:DNA binding"/>
    <property type="evidence" value="ECO:0007669"/>
    <property type="project" value="UniProtKB-KW"/>
</dbReference>
<keyword evidence="7" id="KW-1185">Reference proteome</keyword>
<dbReference type="AlphaFoldDB" id="A0A430ARM2"/>
<keyword evidence="1" id="KW-0805">Transcription regulation</keyword>
<dbReference type="EMBL" id="NGKA01000013">
    <property type="protein sequence ID" value="RSU10705.1"/>
    <property type="molecule type" value="Genomic_DNA"/>
</dbReference>
<gene>
    <name evidence="6" type="ORF">CBF29_08955</name>
</gene>
<sequence length="207" mass="24549">MIGKKQEAFAYFRGWSMKNKDRQLIIAAKHGDIEAFEQIFKKYQPIIFKLQKEYYLRGYDYDDWLQEGQIVCYNSIKSYDLDKGLSFGYFFKMNFQRHIFSVIRRQNALKRRVDVQSVSLEGKIAQGGDFFTVKEDNDALVALDYVLIRDQLQTFDTQLSDFERLVFHHYVKGKSKENISEELNCSLGKVRNALDRVKRKLREHINC</sequence>
<dbReference type="InterPro" id="IPR014284">
    <property type="entry name" value="RNA_pol_sigma-70_dom"/>
</dbReference>
<dbReference type="NCBIfam" id="TIGR02937">
    <property type="entry name" value="sigma70-ECF"/>
    <property type="match status" value="1"/>
</dbReference>
<dbReference type="SUPFAM" id="SSF46894">
    <property type="entry name" value="C-terminal effector domain of the bipartite response regulators"/>
    <property type="match status" value="1"/>
</dbReference>
<dbReference type="OrthoDB" id="1767844at2"/>
<protein>
    <recommendedName>
        <fullName evidence="5">RNA polymerase sigma-70 ECF-like HTH domain-containing protein</fullName>
    </recommendedName>
</protein>
<evidence type="ECO:0000256" key="2">
    <source>
        <dbReference type="ARBA" id="ARBA00023082"/>
    </source>
</evidence>
<dbReference type="Gene3D" id="1.10.10.10">
    <property type="entry name" value="Winged helix-like DNA-binding domain superfamily/Winged helix DNA-binding domain"/>
    <property type="match status" value="1"/>
</dbReference>
<evidence type="ECO:0000313" key="7">
    <source>
        <dbReference type="Proteomes" id="UP000287605"/>
    </source>
</evidence>
<dbReference type="GO" id="GO:0006352">
    <property type="term" value="P:DNA-templated transcription initiation"/>
    <property type="evidence" value="ECO:0007669"/>
    <property type="project" value="InterPro"/>
</dbReference>
<evidence type="ECO:0000313" key="6">
    <source>
        <dbReference type="EMBL" id="RSU10705.1"/>
    </source>
</evidence>
<dbReference type="Pfam" id="PF07638">
    <property type="entry name" value="Sigma70_ECF"/>
    <property type="match status" value="1"/>
</dbReference>
<evidence type="ECO:0000256" key="4">
    <source>
        <dbReference type="ARBA" id="ARBA00023163"/>
    </source>
</evidence>
<keyword evidence="3" id="KW-0238">DNA-binding</keyword>
<dbReference type="InterPro" id="IPR053812">
    <property type="entry name" value="HTH_Sigma70_ECF-like"/>
</dbReference>
<reference evidence="6 7" key="1">
    <citation type="submission" date="2017-05" db="EMBL/GenBank/DDBJ databases">
        <title>Vagococcus spp. assemblies.</title>
        <authorList>
            <person name="Gulvik C.A."/>
        </authorList>
    </citation>
    <scope>NUCLEOTIDE SEQUENCE [LARGE SCALE GENOMIC DNA]</scope>
    <source>
        <strain evidence="6 7">CCUG 51432</strain>
    </source>
</reference>
<evidence type="ECO:0000259" key="5">
    <source>
        <dbReference type="Pfam" id="PF07638"/>
    </source>
</evidence>
<evidence type="ECO:0000256" key="3">
    <source>
        <dbReference type="ARBA" id="ARBA00023125"/>
    </source>
</evidence>
<dbReference type="InterPro" id="IPR016032">
    <property type="entry name" value="Sig_transdc_resp-reg_C-effctor"/>
</dbReference>
<dbReference type="InterPro" id="IPR013325">
    <property type="entry name" value="RNA_pol_sigma_r2"/>
</dbReference>
<dbReference type="PANTHER" id="PTHR30385:SF1">
    <property type="entry name" value="RNA POLYMERASE SIGMA-H FACTOR"/>
    <property type="match status" value="1"/>
</dbReference>
<name>A0A430ARM2_9ENTE</name>
<evidence type="ECO:0000256" key="1">
    <source>
        <dbReference type="ARBA" id="ARBA00023015"/>
    </source>
</evidence>
<feature type="domain" description="RNA polymerase sigma-70 ECF-like HTH" evidence="5">
    <location>
        <begin position="23"/>
        <end position="205"/>
    </location>
</feature>
<dbReference type="InterPro" id="IPR036388">
    <property type="entry name" value="WH-like_DNA-bd_sf"/>
</dbReference>
<accession>A0A430ARM2</accession>
<dbReference type="GO" id="GO:0016987">
    <property type="term" value="F:sigma factor activity"/>
    <property type="evidence" value="ECO:0007669"/>
    <property type="project" value="UniProtKB-KW"/>
</dbReference>
<dbReference type="PANTHER" id="PTHR30385">
    <property type="entry name" value="SIGMA FACTOR F FLAGELLAR"/>
    <property type="match status" value="1"/>
</dbReference>
<keyword evidence="2" id="KW-0731">Sigma factor</keyword>
<dbReference type="Gene3D" id="1.10.1740.10">
    <property type="match status" value="1"/>
</dbReference>
<proteinExistence type="predicted"/>
<organism evidence="6 7">
    <name type="scientific">Vagococcus elongatus</name>
    <dbReference type="NCBI Taxonomy" id="180344"/>
    <lineage>
        <taxon>Bacteria</taxon>
        <taxon>Bacillati</taxon>
        <taxon>Bacillota</taxon>
        <taxon>Bacilli</taxon>
        <taxon>Lactobacillales</taxon>
        <taxon>Enterococcaceae</taxon>
        <taxon>Vagococcus</taxon>
    </lineage>
</organism>